<evidence type="ECO:0000313" key="2">
    <source>
        <dbReference type="Proteomes" id="UP000179284"/>
    </source>
</evidence>
<proteinExistence type="predicted"/>
<dbReference type="EMBL" id="CP017831">
    <property type="protein sequence ID" value="AOZ95650.1"/>
    <property type="molecule type" value="Genomic_DNA"/>
</dbReference>
<dbReference type="Proteomes" id="UP000179284">
    <property type="component" value="Chromosome I"/>
</dbReference>
<organism evidence="1 2">
    <name type="scientific">Butyrivibrio hungatei</name>
    <dbReference type="NCBI Taxonomy" id="185008"/>
    <lineage>
        <taxon>Bacteria</taxon>
        <taxon>Bacillati</taxon>
        <taxon>Bacillota</taxon>
        <taxon>Clostridia</taxon>
        <taxon>Lachnospirales</taxon>
        <taxon>Lachnospiraceae</taxon>
        <taxon>Butyrivibrio</taxon>
    </lineage>
</organism>
<dbReference type="KEGG" id="bhu:bhn_I0616"/>
<keyword evidence="2" id="KW-1185">Reference proteome</keyword>
<name>A0A1D9NZB4_9FIRM</name>
<protein>
    <submittedName>
        <fullName evidence="1">Uncharacterized protein</fullName>
    </submittedName>
</protein>
<evidence type="ECO:0000313" key="1">
    <source>
        <dbReference type="EMBL" id="AOZ95650.1"/>
    </source>
</evidence>
<dbReference type="AlphaFoldDB" id="A0A1D9NZB4"/>
<reference evidence="2" key="1">
    <citation type="submission" date="2016-10" db="EMBL/GenBank/DDBJ databases">
        <title>The complete genome sequence of the rumen bacterium Butyrivibrio hungatei MB2003.</title>
        <authorList>
            <person name="Palevich N."/>
            <person name="Kelly W.J."/>
            <person name="Leahy S.C."/>
            <person name="Altermann E."/>
            <person name="Rakonjac J."/>
            <person name="Attwood G.T."/>
        </authorList>
    </citation>
    <scope>NUCLEOTIDE SEQUENCE [LARGE SCALE GENOMIC DNA]</scope>
    <source>
        <strain evidence="2">MB2003</strain>
    </source>
</reference>
<gene>
    <name evidence="1" type="ORF">bhn_I0616</name>
</gene>
<accession>A0A1D9NZB4</accession>
<dbReference type="RefSeq" id="WP_193399764.1">
    <property type="nucleotide sequence ID" value="NZ_CP017831.1"/>
</dbReference>
<sequence length="48" mass="5850">MPDFRITSDGNEQDIQEIYEMLKTFNLSNLEDYPYTGKRHYYTKELNQ</sequence>